<comment type="cofactor">
    <cofactor evidence="1">
        <name>FAD</name>
        <dbReference type="ChEBI" id="CHEBI:57692"/>
    </cofactor>
</comment>
<evidence type="ECO:0000256" key="2">
    <source>
        <dbReference type="ARBA" id="ARBA00005272"/>
    </source>
</evidence>
<accession>A0ABT4AG59</accession>
<dbReference type="PANTHER" id="PTHR42913:SF3">
    <property type="entry name" value="64 KDA MITOCHONDRIAL NADH DEHYDROGENASE (EUROFUNG)"/>
    <property type="match status" value="1"/>
</dbReference>
<evidence type="ECO:0000256" key="3">
    <source>
        <dbReference type="ARBA" id="ARBA00022630"/>
    </source>
</evidence>
<dbReference type="Pfam" id="PF07992">
    <property type="entry name" value="Pyr_redox_2"/>
    <property type="match status" value="1"/>
</dbReference>
<keyword evidence="4" id="KW-0274">FAD</keyword>
<keyword evidence="3" id="KW-0285">Flavoprotein</keyword>
<evidence type="ECO:0000313" key="8">
    <source>
        <dbReference type="Proteomes" id="UP001207654"/>
    </source>
</evidence>
<proteinExistence type="inferred from homology"/>
<evidence type="ECO:0000259" key="6">
    <source>
        <dbReference type="Pfam" id="PF07992"/>
    </source>
</evidence>
<sequence length="389" mass="41266">MRVVILGGGYSGLICALRLARRTRGQVAVTLVSASPWFVDRIRLHERAAGSEPVKRELAEMVAGTGITLKIGRVTRIEPRGEIILGDERLPFEQLVVALGSQVDVNAVPGVREHAFTLEAASAGALAERLPAIAARNGRLVVIGGGLTGIEGASELAEAHPGLQVTLLSSGDLGGDLSETGRAHLRRGLGRLGVTLEQAQVQRLQAGSVELGDRSLSFDACVWAGGFVVPEIVRQSGLPVNARGQVLVDPYLRALGHENIHVVGDAAFVVEPPSLIPMGCKTAVPMGTYVGESLAQLSRGQGSEPFDYLNLGFCLSLGRRDGIIQFYGKDGSPLRWVFSGRLGAWIKEAVCRGVVGTLAAERLGLCISAWRKTGRKLSPEVAQQRRLAA</sequence>
<organism evidence="7 8">
    <name type="scientific">Archangium lansingense</name>
    <dbReference type="NCBI Taxonomy" id="2995310"/>
    <lineage>
        <taxon>Bacteria</taxon>
        <taxon>Pseudomonadati</taxon>
        <taxon>Myxococcota</taxon>
        <taxon>Myxococcia</taxon>
        <taxon>Myxococcales</taxon>
        <taxon>Cystobacterineae</taxon>
        <taxon>Archangiaceae</taxon>
        <taxon>Archangium</taxon>
    </lineage>
</organism>
<dbReference type="PANTHER" id="PTHR42913">
    <property type="entry name" value="APOPTOSIS-INDUCING FACTOR 1"/>
    <property type="match status" value="1"/>
</dbReference>
<reference evidence="7 8" key="1">
    <citation type="submission" date="2022-11" db="EMBL/GenBank/DDBJ databases">
        <title>Minimal conservation of predation-associated metabolite biosynthetic gene clusters underscores biosynthetic potential of Myxococcota including descriptions for ten novel species: Archangium lansinium sp. nov., Myxococcus landrumus sp. nov., Nannocystis bai.</title>
        <authorList>
            <person name="Ahearne A."/>
            <person name="Stevens C."/>
            <person name="Phillips K."/>
        </authorList>
    </citation>
    <scope>NUCLEOTIDE SEQUENCE [LARGE SCALE GENOMIC DNA]</scope>
    <source>
        <strain evidence="7 8">MIWBW</strain>
    </source>
</reference>
<name>A0ABT4AG59_9BACT</name>
<protein>
    <submittedName>
        <fullName evidence="7">FAD-dependent oxidoreductase</fullName>
    </submittedName>
</protein>
<keyword evidence="8" id="KW-1185">Reference proteome</keyword>
<gene>
    <name evidence="7" type="ORF">OV287_40120</name>
</gene>
<dbReference type="SUPFAM" id="SSF51905">
    <property type="entry name" value="FAD/NAD(P)-binding domain"/>
    <property type="match status" value="1"/>
</dbReference>
<dbReference type="InterPro" id="IPR036188">
    <property type="entry name" value="FAD/NAD-bd_sf"/>
</dbReference>
<dbReference type="Proteomes" id="UP001207654">
    <property type="component" value="Unassembled WGS sequence"/>
</dbReference>
<dbReference type="RefSeq" id="WP_267539313.1">
    <property type="nucleotide sequence ID" value="NZ_JAPNKA010000001.1"/>
</dbReference>
<evidence type="ECO:0000313" key="7">
    <source>
        <dbReference type="EMBL" id="MCY1080668.1"/>
    </source>
</evidence>
<dbReference type="InterPro" id="IPR023753">
    <property type="entry name" value="FAD/NAD-binding_dom"/>
</dbReference>
<dbReference type="Gene3D" id="3.50.50.100">
    <property type="match status" value="1"/>
</dbReference>
<dbReference type="EMBL" id="JAPNKA010000001">
    <property type="protein sequence ID" value="MCY1080668.1"/>
    <property type="molecule type" value="Genomic_DNA"/>
</dbReference>
<feature type="domain" description="FAD/NAD(P)-binding" evidence="6">
    <location>
        <begin position="1"/>
        <end position="287"/>
    </location>
</feature>
<keyword evidence="5" id="KW-0560">Oxidoreductase</keyword>
<dbReference type="InterPro" id="IPR051169">
    <property type="entry name" value="NADH-Q_oxidoreductase"/>
</dbReference>
<dbReference type="PRINTS" id="PR00469">
    <property type="entry name" value="PNDRDTASEII"/>
</dbReference>
<evidence type="ECO:0000256" key="1">
    <source>
        <dbReference type="ARBA" id="ARBA00001974"/>
    </source>
</evidence>
<comment type="similarity">
    <text evidence="2">Belongs to the NADH dehydrogenase family.</text>
</comment>
<comment type="caution">
    <text evidence="7">The sequence shown here is derived from an EMBL/GenBank/DDBJ whole genome shotgun (WGS) entry which is preliminary data.</text>
</comment>
<evidence type="ECO:0000256" key="4">
    <source>
        <dbReference type="ARBA" id="ARBA00022827"/>
    </source>
</evidence>
<dbReference type="PRINTS" id="PR00368">
    <property type="entry name" value="FADPNR"/>
</dbReference>
<evidence type="ECO:0000256" key="5">
    <source>
        <dbReference type="ARBA" id="ARBA00023002"/>
    </source>
</evidence>